<evidence type="ECO:0008006" key="3">
    <source>
        <dbReference type="Google" id="ProtNLM"/>
    </source>
</evidence>
<dbReference type="RefSeq" id="WP_218321186.1">
    <property type="nucleotide sequence ID" value="NZ_JAEEGC010000066.1"/>
</dbReference>
<evidence type="ECO:0000313" key="1">
    <source>
        <dbReference type="EMBL" id="MBV7274119.1"/>
    </source>
</evidence>
<protein>
    <recommendedName>
        <fullName evidence="3">DUF1858 domain-containing protein</fullName>
    </recommendedName>
</protein>
<accession>A0A949TJR6</accession>
<evidence type="ECO:0000313" key="2">
    <source>
        <dbReference type="Proteomes" id="UP000694308"/>
    </source>
</evidence>
<comment type="caution">
    <text evidence="1">The sequence shown here is derived from an EMBL/GenBank/DDBJ whole genome shotgun (WGS) entry which is preliminary data.</text>
</comment>
<gene>
    <name evidence="1" type="ORF">I6U48_14530</name>
</gene>
<dbReference type="AlphaFoldDB" id="A0A949TJR6"/>
<reference evidence="1" key="1">
    <citation type="submission" date="2020-12" db="EMBL/GenBank/DDBJ databases">
        <title>Clostridium thailandense sp. nov., a novel acetogenic bacterium isolated from peat land soil in Thailand.</title>
        <authorList>
            <person name="Chaikitkaew S."/>
            <person name="Birkeland N.K."/>
        </authorList>
    </citation>
    <scope>NUCLEOTIDE SEQUENCE</scope>
    <source>
        <strain evidence="1">PL3</strain>
    </source>
</reference>
<dbReference type="Proteomes" id="UP000694308">
    <property type="component" value="Unassembled WGS sequence"/>
</dbReference>
<proteinExistence type="predicted"/>
<keyword evidence="2" id="KW-1185">Reference proteome</keyword>
<organism evidence="1 2">
    <name type="scientific">Clostridium thailandense</name>
    <dbReference type="NCBI Taxonomy" id="2794346"/>
    <lineage>
        <taxon>Bacteria</taxon>
        <taxon>Bacillati</taxon>
        <taxon>Bacillota</taxon>
        <taxon>Clostridia</taxon>
        <taxon>Eubacteriales</taxon>
        <taxon>Clostridiaceae</taxon>
        <taxon>Clostridium</taxon>
    </lineage>
</organism>
<dbReference type="EMBL" id="JAEEGC010000066">
    <property type="protein sequence ID" value="MBV7274119.1"/>
    <property type="molecule type" value="Genomic_DNA"/>
</dbReference>
<sequence length="63" mass="7346">MITQKMTLLDVVEKYPKTEDVFHQYDTVSGECVLCNNLFDSIENVAEKYKLNLDELLSKLNYV</sequence>
<name>A0A949TJR6_9CLOT</name>